<comment type="caution">
    <text evidence="2">The sequence shown here is derived from an EMBL/GenBank/DDBJ whole genome shotgun (WGS) entry which is preliminary data.</text>
</comment>
<accession>A0ABQ7FTJ0</accession>
<gene>
    <name evidence="2" type="ORF">DUNSADRAFT_7116</name>
</gene>
<reference evidence="2" key="1">
    <citation type="submission" date="2017-08" db="EMBL/GenBank/DDBJ databases">
        <authorList>
            <person name="Polle J.E."/>
            <person name="Barry K."/>
            <person name="Cushman J."/>
            <person name="Schmutz J."/>
            <person name="Tran D."/>
            <person name="Hathwaick L.T."/>
            <person name="Yim W.C."/>
            <person name="Jenkins J."/>
            <person name="Mckie-Krisberg Z.M."/>
            <person name="Prochnik S."/>
            <person name="Lindquist E."/>
            <person name="Dockter R.B."/>
            <person name="Adam C."/>
            <person name="Molina H."/>
            <person name="Bunkerborg J."/>
            <person name="Jin E."/>
            <person name="Buchheim M."/>
            <person name="Magnuson J."/>
        </authorList>
    </citation>
    <scope>NUCLEOTIDE SEQUENCE</scope>
    <source>
        <strain evidence="2">CCAP 19/18</strain>
    </source>
</reference>
<name>A0ABQ7FTJ0_DUNSA</name>
<dbReference type="EMBL" id="MU072037">
    <property type="protein sequence ID" value="KAF5825769.1"/>
    <property type="molecule type" value="Genomic_DNA"/>
</dbReference>
<keyword evidence="3" id="KW-1185">Reference proteome</keyword>
<evidence type="ECO:0000256" key="1">
    <source>
        <dbReference type="SAM" id="MobiDB-lite"/>
    </source>
</evidence>
<evidence type="ECO:0000313" key="3">
    <source>
        <dbReference type="Proteomes" id="UP000815325"/>
    </source>
</evidence>
<feature type="compositionally biased region" description="Acidic residues" evidence="1">
    <location>
        <begin position="1"/>
        <end position="11"/>
    </location>
</feature>
<sequence>GWDTDDDDNAEDGGIASVRRAATEDHLARTPNSVDGGSLAQQRARARSLHENMSHPPSSSNLSGLHVGSRAAAARSSLDQTRRMAGQGEQAGFSEAVSAKLEGDTQ</sequence>
<feature type="region of interest" description="Disordered" evidence="1">
    <location>
        <begin position="1"/>
        <end position="106"/>
    </location>
</feature>
<dbReference type="Proteomes" id="UP000815325">
    <property type="component" value="Unassembled WGS sequence"/>
</dbReference>
<protein>
    <submittedName>
        <fullName evidence="2">Uncharacterized protein</fullName>
    </submittedName>
</protein>
<proteinExistence type="predicted"/>
<feature type="compositionally biased region" description="Polar residues" evidence="1">
    <location>
        <begin position="30"/>
        <end position="41"/>
    </location>
</feature>
<feature type="non-terminal residue" evidence="2">
    <location>
        <position position="106"/>
    </location>
</feature>
<evidence type="ECO:0000313" key="2">
    <source>
        <dbReference type="EMBL" id="KAF5825769.1"/>
    </source>
</evidence>
<organism evidence="2 3">
    <name type="scientific">Dunaliella salina</name>
    <name type="common">Green alga</name>
    <name type="synonym">Protococcus salinus</name>
    <dbReference type="NCBI Taxonomy" id="3046"/>
    <lineage>
        <taxon>Eukaryota</taxon>
        <taxon>Viridiplantae</taxon>
        <taxon>Chlorophyta</taxon>
        <taxon>core chlorophytes</taxon>
        <taxon>Chlorophyceae</taxon>
        <taxon>CS clade</taxon>
        <taxon>Chlamydomonadales</taxon>
        <taxon>Dunaliellaceae</taxon>
        <taxon>Dunaliella</taxon>
    </lineage>
</organism>
<feature type="non-terminal residue" evidence="2">
    <location>
        <position position="1"/>
    </location>
</feature>